<proteinExistence type="predicted"/>
<feature type="region of interest" description="Disordered" evidence="1">
    <location>
        <begin position="1"/>
        <end position="23"/>
    </location>
</feature>
<accession>A0A8E2WXC5</accession>
<evidence type="ECO:0000259" key="2">
    <source>
        <dbReference type="Pfam" id="PF04149"/>
    </source>
</evidence>
<sequence length="71" mass="7663">MSENGFSHGGRPASAGDWRTSSRCEPNGDCVEVRFTALTGADVRDSKNRGLGGLSFRQTAWTRFLGTVGDR</sequence>
<evidence type="ECO:0000256" key="1">
    <source>
        <dbReference type="SAM" id="MobiDB-lite"/>
    </source>
</evidence>
<keyword evidence="4" id="KW-1185">Reference proteome</keyword>
<comment type="caution">
    <text evidence="3">The sequence shown here is derived from an EMBL/GenBank/DDBJ whole genome shotgun (WGS) entry which is preliminary data.</text>
</comment>
<dbReference type="EMBL" id="AYXG01000227">
    <property type="protein sequence ID" value="EWC58819.1"/>
    <property type="molecule type" value="Genomic_DNA"/>
</dbReference>
<gene>
    <name evidence="3" type="ORF">UO65_5821</name>
</gene>
<evidence type="ECO:0000313" key="3">
    <source>
        <dbReference type="EMBL" id="EWC58819.1"/>
    </source>
</evidence>
<dbReference type="RefSeq" id="WP_035288683.1">
    <property type="nucleotide sequence ID" value="NZ_AYXG01000227.1"/>
</dbReference>
<protein>
    <recommendedName>
        <fullName evidence="2">DUF397 domain-containing protein</fullName>
    </recommendedName>
</protein>
<feature type="domain" description="DUF397" evidence="2">
    <location>
        <begin position="17"/>
        <end position="68"/>
    </location>
</feature>
<organism evidence="3 4">
    <name type="scientific">Actinokineospora spheciospongiae</name>
    <dbReference type="NCBI Taxonomy" id="909613"/>
    <lineage>
        <taxon>Bacteria</taxon>
        <taxon>Bacillati</taxon>
        <taxon>Actinomycetota</taxon>
        <taxon>Actinomycetes</taxon>
        <taxon>Pseudonocardiales</taxon>
        <taxon>Pseudonocardiaceae</taxon>
        <taxon>Actinokineospora</taxon>
    </lineage>
</organism>
<evidence type="ECO:0000313" key="4">
    <source>
        <dbReference type="Proteomes" id="UP000019277"/>
    </source>
</evidence>
<reference evidence="3 4" key="1">
    <citation type="journal article" date="2014" name="Genome Announc.">
        <title>Draft Genome Sequence of the Antitrypanosomally Active Sponge-Associated Bacterium Actinokineospora sp. Strain EG49.</title>
        <authorList>
            <person name="Harjes J."/>
            <person name="Ryu T."/>
            <person name="Abdelmohsen U.R."/>
            <person name="Moitinho-Silva L."/>
            <person name="Horn H."/>
            <person name="Ravasi T."/>
            <person name="Hentschel U."/>
        </authorList>
    </citation>
    <scope>NUCLEOTIDE SEQUENCE [LARGE SCALE GENOMIC DNA]</scope>
    <source>
        <strain evidence="3 4">EG49</strain>
    </source>
</reference>
<dbReference type="Pfam" id="PF04149">
    <property type="entry name" value="DUF397"/>
    <property type="match status" value="1"/>
</dbReference>
<dbReference type="OrthoDB" id="3430276at2"/>
<dbReference type="Proteomes" id="UP000019277">
    <property type="component" value="Unassembled WGS sequence"/>
</dbReference>
<accession>W7IXQ2</accession>
<dbReference type="InterPro" id="IPR007278">
    <property type="entry name" value="DUF397"/>
</dbReference>
<name>W7IXQ2_9PSEU</name>
<dbReference type="AlphaFoldDB" id="W7IXQ2"/>